<dbReference type="Pfam" id="PF07647">
    <property type="entry name" value="SAM_2"/>
    <property type="match status" value="1"/>
</dbReference>
<dbReference type="Gene3D" id="1.10.150.50">
    <property type="entry name" value="Transcription Factor, Ets-1"/>
    <property type="match status" value="1"/>
</dbReference>
<feature type="repeat" description="ANK" evidence="3">
    <location>
        <begin position="481"/>
        <end position="513"/>
    </location>
</feature>
<evidence type="ECO:0000256" key="2">
    <source>
        <dbReference type="ARBA" id="ARBA00023043"/>
    </source>
</evidence>
<feature type="domain" description="PARP catalytic" evidence="7">
    <location>
        <begin position="883"/>
        <end position="1101"/>
    </location>
</feature>
<evidence type="ECO:0000259" key="6">
    <source>
        <dbReference type="PROSITE" id="PS50105"/>
    </source>
</evidence>
<dbReference type="FunFam" id="1.25.40.20:FF:000009">
    <property type="entry name" value="Poly [ADP-ribose] polymerase"/>
    <property type="match status" value="1"/>
</dbReference>
<evidence type="ECO:0000256" key="5">
    <source>
        <dbReference type="SAM" id="MobiDB-lite"/>
    </source>
</evidence>
<dbReference type="Gene3D" id="6.20.320.10">
    <property type="match status" value="1"/>
</dbReference>
<keyword evidence="4" id="KW-0808">Transferase</keyword>
<reference evidence="8 9" key="1">
    <citation type="journal article" date="2023" name="BMC Biol.">
        <title>The compact genome of the sponge Oopsacas minuta (Hexactinellida) is lacking key metazoan core genes.</title>
        <authorList>
            <person name="Santini S."/>
            <person name="Schenkelaars Q."/>
            <person name="Jourda C."/>
            <person name="Duchesne M."/>
            <person name="Belahbib H."/>
            <person name="Rocher C."/>
            <person name="Selva M."/>
            <person name="Riesgo A."/>
            <person name="Vervoort M."/>
            <person name="Leys S.P."/>
            <person name="Kodjabachian L."/>
            <person name="Le Bivic A."/>
            <person name="Borchiellini C."/>
            <person name="Claverie J.M."/>
            <person name="Renard E."/>
        </authorList>
    </citation>
    <scope>NUCLEOTIDE SEQUENCE [LARGE SCALE GENOMIC DNA]</scope>
    <source>
        <strain evidence="8">SPO-2</strain>
    </source>
</reference>
<feature type="repeat" description="ANK" evidence="3">
    <location>
        <begin position="570"/>
        <end position="602"/>
    </location>
</feature>
<evidence type="ECO:0000256" key="3">
    <source>
        <dbReference type="PROSITE-ProRule" id="PRU00023"/>
    </source>
</evidence>
<evidence type="ECO:0000259" key="7">
    <source>
        <dbReference type="PROSITE" id="PS51059"/>
    </source>
</evidence>
<dbReference type="InterPro" id="IPR013761">
    <property type="entry name" value="SAM/pointed_sf"/>
</dbReference>
<dbReference type="PROSITE" id="PS50297">
    <property type="entry name" value="ANK_REP_REGION"/>
    <property type="match status" value="9"/>
</dbReference>
<dbReference type="Gene3D" id="3.90.228.10">
    <property type="match status" value="1"/>
</dbReference>
<feature type="compositionally biased region" description="Polar residues" evidence="5">
    <location>
        <begin position="699"/>
        <end position="711"/>
    </location>
</feature>
<keyword evidence="4" id="KW-0520">NAD</keyword>
<dbReference type="InterPro" id="IPR036770">
    <property type="entry name" value="Ankyrin_rpt-contain_sf"/>
</dbReference>
<feature type="repeat" description="ANK" evidence="3">
    <location>
        <begin position="415"/>
        <end position="447"/>
    </location>
</feature>
<dbReference type="PROSITE" id="PS50105">
    <property type="entry name" value="SAM_DOMAIN"/>
    <property type="match status" value="1"/>
</dbReference>
<dbReference type="Gene3D" id="1.25.40.20">
    <property type="entry name" value="Ankyrin repeat-containing domain"/>
    <property type="match status" value="4"/>
</dbReference>
<dbReference type="Pfam" id="PF12796">
    <property type="entry name" value="Ank_2"/>
    <property type="match status" value="4"/>
</dbReference>
<dbReference type="PROSITE" id="PS50088">
    <property type="entry name" value="ANK_REPEAT"/>
    <property type="match status" value="11"/>
</dbReference>
<keyword evidence="4" id="KW-0328">Glycosyltransferase</keyword>
<dbReference type="PANTHER" id="PTHR24198">
    <property type="entry name" value="ANKYRIN REPEAT AND PROTEIN KINASE DOMAIN-CONTAINING PROTEIN"/>
    <property type="match status" value="1"/>
</dbReference>
<feature type="repeat" description="ANK" evidence="3">
    <location>
        <begin position="132"/>
        <end position="164"/>
    </location>
</feature>
<dbReference type="PRINTS" id="PR01415">
    <property type="entry name" value="ANKYRIN"/>
</dbReference>
<feature type="domain" description="SAM" evidence="6">
    <location>
        <begin position="820"/>
        <end position="877"/>
    </location>
</feature>
<evidence type="ECO:0000256" key="1">
    <source>
        <dbReference type="ARBA" id="ARBA00022737"/>
    </source>
</evidence>
<accession>A0AAV7JWI9</accession>
<dbReference type="Proteomes" id="UP001165289">
    <property type="component" value="Unassembled WGS sequence"/>
</dbReference>
<dbReference type="GO" id="GO:0003950">
    <property type="term" value="F:NAD+ poly-ADP-ribosyltransferase activity"/>
    <property type="evidence" value="ECO:0007669"/>
    <property type="project" value="UniProtKB-UniRule"/>
</dbReference>
<dbReference type="SMART" id="SM00454">
    <property type="entry name" value="SAM"/>
    <property type="match status" value="1"/>
</dbReference>
<dbReference type="InterPro" id="IPR001660">
    <property type="entry name" value="SAM"/>
</dbReference>
<dbReference type="SUPFAM" id="SSF56399">
    <property type="entry name" value="ADP-ribosylation"/>
    <property type="match status" value="1"/>
</dbReference>
<feature type="repeat" description="ANK" evidence="3">
    <location>
        <begin position="165"/>
        <end position="197"/>
    </location>
</feature>
<dbReference type="EMBL" id="JAKMXF010000288">
    <property type="protein sequence ID" value="KAI6653202.1"/>
    <property type="molecule type" value="Genomic_DNA"/>
</dbReference>
<keyword evidence="9" id="KW-1185">Reference proteome</keyword>
<dbReference type="PANTHER" id="PTHR24198:SF165">
    <property type="entry name" value="ANKYRIN REPEAT-CONTAINING PROTEIN-RELATED"/>
    <property type="match status" value="1"/>
</dbReference>
<dbReference type="PROSITE" id="PS51059">
    <property type="entry name" value="PARP_CATALYTIC"/>
    <property type="match status" value="1"/>
</dbReference>
<proteinExistence type="predicted"/>
<dbReference type="Pfam" id="PF00023">
    <property type="entry name" value="Ank"/>
    <property type="match status" value="3"/>
</dbReference>
<feature type="repeat" description="ANK" evidence="3">
    <location>
        <begin position="603"/>
        <end position="635"/>
    </location>
</feature>
<gene>
    <name evidence="8" type="ORF">LOD99_3727</name>
</gene>
<feature type="region of interest" description="Disordered" evidence="5">
    <location>
        <begin position="696"/>
        <end position="715"/>
    </location>
</feature>
<dbReference type="SUPFAM" id="SSF47769">
    <property type="entry name" value="SAM/Pointed domain"/>
    <property type="match status" value="1"/>
</dbReference>
<dbReference type="InterPro" id="IPR002110">
    <property type="entry name" value="Ankyrin_rpt"/>
</dbReference>
<evidence type="ECO:0000313" key="8">
    <source>
        <dbReference type="EMBL" id="KAI6653202.1"/>
    </source>
</evidence>
<keyword evidence="1" id="KW-0677">Repeat</keyword>
<keyword evidence="2 3" id="KW-0040">ANK repeat</keyword>
<feature type="repeat" description="ANK" evidence="3">
    <location>
        <begin position="321"/>
        <end position="353"/>
    </location>
</feature>
<dbReference type="SUPFAM" id="SSF48403">
    <property type="entry name" value="Ankyrin repeat"/>
    <property type="match status" value="2"/>
</dbReference>
<protein>
    <recommendedName>
        <fullName evidence="4">Poly [ADP-ribose] polymerase</fullName>
        <shortName evidence="4">PARP</shortName>
        <ecNumber evidence="4">2.4.2.-</ecNumber>
    </recommendedName>
</protein>
<evidence type="ECO:0000256" key="4">
    <source>
        <dbReference type="RuleBase" id="RU362114"/>
    </source>
</evidence>
<feature type="repeat" description="ANK" evidence="3">
    <location>
        <begin position="99"/>
        <end position="131"/>
    </location>
</feature>
<dbReference type="InterPro" id="IPR012317">
    <property type="entry name" value="Poly(ADP-ribose)pol_cat_dom"/>
</dbReference>
<dbReference type="Pfam" id="PF00644">
    <property type="entry name" value="PARP"/>
    <property type="match status" value="1"/>
</dbReference>
<feature type="repeat" description="ANK" evidence="3">
    <location>
        <begin position="288"/>
        <end position="320"/>
    </location>
</feature>
<evidence type="ECO:0000313" key="9">
    <source>
        <dbReference type="Proteomes" id="UP001165289"/>
    </source>
</evidence>
<dbReference type="EC" id="2.4.2.-" evidence="4"/>
<feature type="repeat" description="ANK" evidence="3">
    <location>
        <begin position="636"/>
        <end position="668"/>
    </location>
</feature>
<comment type="caution">
    <text evidence="8">The sequence shown here is derived from an EMBL/GenBank/DDBJ whole genome shotgun (WGS) entry which is preliminary data.</text>
</comment>
<dbReference type="AlphaFoldDB" id="A0AAV7JWI9"/>
<name>A0AAV7JWI9_9METZ</name>
<organism evidence="8 9">
    <name type="scientific">Oopsacas minuta</name>
    <dbReference type="NCBI Taxonomy" id="111878"/>
    <lineage>
        <taxon>Eukaryota</taxon>
        <taxon>Metazoa</taxon>
        <taxon>Porifera</taxon>
        <taxon>Hexactinellida</taxon>
        <taxon>Hexasterophora</taxon>
        <taxon>Lyssacinosida</taxon>
        <taxon>Leucopsacidae</taxon>
        <taxon>Oopsacas</taxon>
    </lineage>
</organism>
<dbReference type="SMART" id="SM00248">
    <property type="entry name" value="ANK"/>
    <property type="match status" value="13"/>
</dbReference>
<feature type="repeat" description="ANK" evidence="3">
    <location>
        <begin position="448"/>
        <end position="480"/>
    </location>
</feature>
<sequence length="1101" mass="120615">MRHFHRKLVNTNSNEESKCIRFNGACVCTALLQNRSDSTLRNTEGKTALDLALDEPVKQVLTGEYNIDELLDTAKSGQEDILINLLTPLNVNCHASDGRKSTPLHLAAGYNRIKVCEILLQMGGDAHAKDKGGLVPLHNACSYGHLEVAELLVRHGADVNAMDLWQFTPLHEASCKGKMEVCSFLLAHGGNPTLFNCHNNSALFLAPSQEMSNRIAFEYKAYSLLAAADSCDLFQLKKLACNETINFQHPLTQNASLHCAVLSSSSKKRQAVELIVKRGADLCLLNQQKLSALHLSVVNQHSDATEVLLLNGALVNSPDGEGKTALHHALSQDCPSLTSLLLDHGADPDITSQHGIKASALAGTNTVSLLTERPRSAEKLSTEKAFLEASKAGDLEKIKELLSPMVVNCRDLDGRLSTPLHFASGYNRIAVVEYLIQHGGNVHAKDKGGLVALHNACSYGHYEVSKILVDNGANVNMKDLWNYTPLHEAAAKGKYDICKLLLENFADKNTQNRDGHTPLDLVKDTDTDVATLLRGDTECGLLEAAKKGDILTITKLLTSDNVNCRDLQGRNSTPLHLAAGYNQIEVAEYLLEHGAEVNAEDKGGLIPLHNASSYGHLDIASLLIDKGGHVNAQDKWNFTPLHEAAHKGRTQLCSLLIAHGAQVMLRNQYGQTPLDLALAEDTRNLLEAAYPKDRPIVSMPSSSSHVRQSASGAYMPDDTQTTSVFASTTHLNLCPFPTRVQLLDVGVGASSNAGVGSVNPGCAKSSLTRVGVGSSQAHQYFMPKTTIPHPLLSISTPPSPLITSPPFKIPVLPSIKSTDSKDSSIRTFLRTIEMEQFADLFEREHITLDILTEVSHNDLKEIGILTYGDRHRILKSVAIDSHTQITPEINSEDYSTSLVELDRRDRDFLSVSSEFIDSIREHKDNKGGVFDSYNIVKIERVVNSRLLKRYVYRRNEIAETNHNHANEHMLFHGSPMIHAIVEGGFDERHSYIGGMFGAGVYFAENSSKSNQYVFGIGGGDGCSEHKDKSCYICERQLLFCRVTLGKPYVITSACRMAHSPPGHHSVVGRPSACGLAFTEYVIYRGEQAYPEFRITYKIVLK</sequence>